<comment type="caution">
    <text evidence="2">The sequence shown here is derived from an EMBL/GenBank/DDBJ whole genome shotgun (WGS) entry which is preliminary data.</text>
</comment>
<feature type="compositionally biased region" description="Polar residues" evidence="1">
    <location>
        <begin position="65"/>
        <end position="77"/>
    </location>
</feature>
<protein>
    <submittedName>
        <fullName evidence="2">Uncharacterized protein</fullName>
    </submittedName>
</protein>
<evidence type="ECO:0000313" key="3">
    <source>
        <dbReference type="Proteomes" id="UP000243015"/>
    </source>
</evidence>
<gene>
    <name evidence="2" type="ORF">A7C99_0862</name>
</gene>
<dbReference type="Proteomes" id="UP000243015">
    <property type="component" value="Unassembled WGS sequence"/>
</dbReference>
<dbReference type="AlphaFoldDB" id="A0A178F5U6"/>
<proteinExistence type="predicted"/>
<name>A0A178F5U6_TRIRU</name>
<organism evidence="2 3">
    <name type="scientific">Trichophyton rubrum</name>
    <name type="common">Athlete's foot fungus</name>
    <name type="synonym">Epidermophyton rubrum</name>
    <dbReference type="NCBI Taxonomy" id="5551"/>
    <lineage>
        <taxon>Eukaryota</taxon>
        <taxon>Fungi</taxon>
        <taxon>Dikarya</taxon>
        <taxon>Ascomycota</taxon>
        <taxon>Pezizomycotina</taxon>
        <taxon>Eurotiomycetes</taxon>
        <taxon>Eurotiomycetidae</taxon>
        <taxon>Onygenales</taxon>
        <taxon>Arthrodermataceae</taxon>
        <taxon>Trichophyton</taxon>
    </lineage>
</organism>
<evidence type="ECO:0000256" key="1">
    <source>
        <dbReference type="SAM" id="MobiDB-lite"/>
    </source>
</evidence>
<reference evidence="2 3" key="1">
    <citation type="submission" date="2016-05" db="EMBL/GenBank/DDBJ databases">
        <title>Genome sequencing of Trichophyton rubrum CMCC(F)T1i isolated from hair.</title>
        <authorList>
            <person name="Zhan P."/>
            <person name="Tao Y."/>
            <person name="Liu W."/>
        </authorList>
    </citation>
    <scope>NUCLEOTIDE SEQUENCE [LARGE SCALE GENOMIC DNA]</scope>
    <source>
        <strain evidence="3">CMCC(F)T1i</strain>
    </source>
</reference>
<dbReference type="VEuPathDB" id="FungiDB:TERG_06190"/>
<sequence length="156" mass="16913">MKGKLAPGLASAHIASARDMSSGHGRNRSEGLGVSGRWVMAPEAASSAIESKAVLSDWPAAAQAQPLSSRRQCSKQAGVSHPSTEDPPVGRDAGLNVSRFALRTFLTDNAPWYCSTEADETFITCQSIPFSLARSLIVRWFDGSLARRRRRRRLDS</sequence>
<accession>A0A178F5U6</accession>
<evidence type="ECO:0000313" key="2">
    <source>
        <dbReference type="EMBL" id="OAL67731.1"/>
    </source>
</evidence>
<dbReference type="EMBL" id="LHPM01000009">
    <property type="protein sequence ID" value="OAL67731.1"/>
    <property type="molecule type" value="Genomic_DNA"/>
</dbReference>
<feature type="region of interest" description="Disordered" evidence="1">
    <location>
        <begin position="63"/>
        <end position="92"/>
    </location>
</feature>